<dbReference type="EMBL" id="QUQM01000002">
    <property type="protein sequence ID" value="KAA8651262.1"/>
    <property type="molecule type" value="Genomic_DNA"/>
</dbReference>
<protein>
    <recommendedName>
        <fullName evidence="4">Cyanovirin-N domain-containing protein</fullName>
    </recommendedName>
</protein>
<reference evidence="2 3" key="1">
    <citation type="submission" date="2019-08" db="EMBL/GenBank/DDBJ databases">
        <title>The genome sequence of a newly discovered highly antifungal drug resistant Aspergillus species, Aspergillus tanneri NIH 1004.</title>
        <authorList>
            <person name="Mounaud S."/>
            <person name="Singh I."/>
            <person name="Joardar V."/>
            <person name="Pakala S."/>
            <person name="Pakala S."/>
            <person name="Venepally P."/>
            <person name="Chung J.K."/>
            <person name="Losada L."/>
            <person name="Nierman W.C."/>
        </authorList>
    </citation>
    <scope>NUCLEOTIDE SEQUENCE [LARGE SCALE GENOMIC DNA]</scope>
    <source>
        <strain evidence="2 3">NIH1004</strain>
    </source>
</reference>
<keyword evidence="1" id="KW-0732">Signal</keyword>
<dbReference type="Proteomes" id="UP000324241">
    <property type="component" value="Unassembled WGS sequence"/>
</dbReference>
<dbReference type="OrthoDB" id="4378459at2759"/>
<proteinExistence type="predicted"/>
<evidence type="ECO:0008006" key="4">
    <source>
        <dbReference type="Google" id="ProtNLM"/>
    </source>
</evidence>
<dbReference type="VEuPathDB" id="FungiDB:EYZ11_006774"/>
<organism evidence="2 3">
    <name type="scientific">Aspergillus tanneri</name>
    <dbReference type="NCBI Taxonomy" id="1220188"/>
    <lineage>
        <taxon>Eukaryota</taxon>
        <taxon>Fungi</taxon>
        <taxon>Dikarya</taxon>
        <taxon>Ascomycota</taxon>
        <taxon>Pezizomycotina</taxon>
        <taxon>Eurotiomycetes</taxon>
        <taxon>Eurotiomycetidae</taxon>
        <taxon>Eurotiales</taxon>
        <taxon>Aspergillaceae</taxon>
        <taxon>Aspergillus</taxon>
        <taxon>Aspergillus subgen. Circumdati</taxon>
    </lineage>
</organism>
<name>A0A5M9MVU8_9EURO</name>
<sequence length="184" mass="20380">MKLIQNCSILAVIVALSNAASLPTSLRSKEIHQISTVEDIPELRKGFTWRILKRPVGNDTRIGRVVETDAEPNQLKSGNWALHAGSPPINENCITLNTQILNYQSTVLVEPGYCHQATYGTRLTYACAKCQQVAVDTDLWHNVNQAIISHCVDHGEAGYGTDKKHGDWELGIEHSDDELPSYIC</sequence>
<gene>
    <name evidence="2" type="ORF">ATNIH1004_000143</name>
</gene>
<feature type="chain" id="PRO_5024436024" description="Cyanovirin-N domain-containing protein" evidence="1">
    <location>
        <begin position="20"/>
        <end position="184"/>
    </location>
</feature>
<dbReference type="AlphaFoldDB" id="A0A5M9MVU8"/>
<feature type="signal peptide" evidence="1">
    <location>
        <begin position="1"/>
        <end position="19"/>
    </location>
</feature>
<evidence type="ECO:0000313" key="2">
    <source>
        <dbReference type="EMBL" id="KAA8651262.1"/>
    </source>
</evidence>
<accession>A0A5M9MVU8</accession>
<dbReference type="GeneID" id="54322845"/>
<evidence type="ECO:0000313" key="3">
    <source>
        <dbReference type="Proteomes" id="UP000324241"/>
    </source>
</evidence>
<evidence type="ECO:0000256" key="1">
    <source>
        <dbReference type="SAM" id="SignalP"/>
    </source>
</evidence>
<dbReference type="RefSeq" id="XP_033430623.1">
    <property type="nucleotide sequence ID" value="XM_033564866.1"/>
</dbReference>
<comment type="caution">
    <text evidence="2">The sequence shown here is derived from an EMBL/GenBank/DDBJ whole genome shotgun (WGS) entry which is preliminary data.</text>
</comment>